<proteinExistence type="predicted"/>
<dbReference type="RefSeq" id="WP_156331812.1">
    <property type="nucleotide sequence ID" value="NZ_CP159837.1"/>
</dbReference>
<dbReference type="EMBL" id="CP159837">
    <property type="protein sequence ID" value="XCM34724.1"/>
    <property type="molecule type" value="Genomic_DNA"/>
</dbReference>
<accession>A0AAU8J7N8</accession>
<dbReference type="AlphaFoldDB" id="A0AAU8J7N8"/>
<evidence type="ECO:0000313" key="1">
    <source>
        <dbReference type="EMBL" id="XCM34724.1"/>
    </source>
</evidence>
<name>A0AAU8J7N8_9CYAN</name>
<reference evidence="1" key="1">
    <citation type="submission" date="2024-07" db="EMBL/GenBank/DDBJ databases">
        <authorList>
            <person name="Kim Y.J."/>
            <person name="Jeong J.Y."/>
        </authorList>
    </citation>
    <scope>NUCLEOTIDE SEQUENCE</scope>
    <source>
        <strain evidence="1">GIHE-MW2</strain>
    </source>
</reference>
<evidence type="ECO:0008006" key="2">
    <source>
        <dbReference type="Google" id="ProtNLM"/>
    </source>
</evidence>
<organism evidence="1">
    <name type="scientific">Planktothricoides raciborskii GIHE-MW2</name>
    <dbReference type="NCBI Taxonomy" id="2792601"/>
    <lineage>
        <taxon>Bacteria</taxon>
        <taxon>Bacillati</taxon>
        <taxon>Cyanobacteriota</taxon>
        <taxon>Cyanophyceae</taxon>
        <taxon>Oscillatoriophycideae</taxon>
        <taxon>Oscillatoriales</taxon>
        <taxon>Oscillatoriaceae</taxon>
        <taxon>Planktothricoides</taxon>
    </lineage>
</organism>
<protein>
    <recommendedName>
        <fullName evidence="2">Transposase</fullName>
    </recommendedName>
</protein>
<sequence length="52" mass="6014">MIKETRFLPETGFLSFISGSIYNLKDIIRDIWDCEQVFLGAGFCFFFAANKI</sequence>
<gene>
    <name evidence="1" type="ORF">ABWT76_003355</name>
</gene>